<feature type="transmembrane region" description="Helical" evidence="1">
    <location>
        <begin position="7"/>
        <end position="25"/>
    </location>
</feature>
<evidence type="ECO:0000313" key="2">
    <source>
        <dbReference type="EMBL" id="SFB94038.1"/>
    </source>
</evidence>
<accession>A0A1I1F8K9</accession>
<proteinExistence type="predicted"/>
<dbReference type="EMBL" id="FOKY01000025">
    <property type="protein sequence ID" value="SFB94038.1"/>
    <property type="molecule type" value="Genomic_DNA"/>
</dbReference>
<name>A0A1I1F8K9_BREAD</name>
<dbReference type="STRING" id="34097.SAMN02745150_01390"/>
<evidence type="ECO:0000313" key="3">
    <source>
        <dbReference type="Proteomes" id="UP000240042"/>
    </source>
</evidence>
<dbReference type="RefSeq" id="WP_092320028.1">
    <property type="nucleotide sequence ID" value="NZ_FOKY01000025.1"/>
</dbReference>
<keyword evidence="1" id="KW-1133">Transmembrane helix</keyword>
<sequence>MAIKYQYLIFFAFFCTIPLLIWSQFSGKRELNSYDAQALQKKVIRFEYFDREHSSVIYDTLPYLIYSQNHGNLALQPFIKQNTITGDVDFQMWVIYFPPFDTTGWVSELNIDYLSFTTGRQRLTLPLLFQTFNPPSFGEAIPGKASDAEEIAYAYLYPEDIDQFTSIYYETQETPVEIWEPYSIQKRLEELEKTKLEYITSENRWAEINAYRAYQDKRSAETGRSFNKVLKPLEFKKTDHVKPGAIAQRLVTITLHGSEFDVSWDVLQEDLWKVYEMIELYRAMSNRTLPSP</sequence>
<protein>
    <submittedName>
        <fullName evidence="2">Uncharacterized protein</fullName>
    </submittedName>
</protein>
<evidence type="ECO:0000256" key="1">
    <source>
        <dbReference type="SAM" id="Phobius"/>
    </source>
</evidence>
<reference evidence="3" key="1">
    <citation type="submission" date="2016-10" db="EMBL/GenBank/DDBJ databases">
        <authorList>
            <person name="Varghese N."/>
            <person name="Submissions S."/>
        </authorList>
    </citation>
    <scope>NUCLEOTIDE SEQUENCE [LARGE SCALE GENOMIC DNA]</scope>
    <source>
        <strain evidence="3">ATCC 43811</strain>
    </source>
</reference>
<gene>
    <name evidence="2" type="ORF">SAMN02745150_01390</name>
</gene>
<keyword evidence="3" id="KW-1185">Reference proteome</keyword>
<keyword evidence="1" id="KW-0472">Membrane</keyword>
<dbReference type="AlphaFoldDB" id="A0A1I1F8K9"/>
<organism evidence="2 3">
    <name type="scientific">Brevinema andersonii</name>
    <dbReference type="NCBI Taxonomy" id="34097"/>
    <lineage>
        <taxon>Bacteria</taxon>
        <taxon>Pseudomonadati</taxon>
        <taxon>Spirochaetota</taxon>
        <taxon>Spirochaetia</taxon>
        <taxon>Brevinematales</taxon>
        <taxon>Brevinemataceae</taxon>
        <taxon>Brevinema</taxon>
    </lineage>
</organism>
<keyword evidence="1" id="KW-0812">Transmembrane</keyword>
<dbReference type="Proteomes" id="UP000240042">
    <property type="component" value="Unassembled WGS sequence"/>
</dbReference>